<dbReference type="Proteomes" id="UP000289340">
    <property type="component" value="Chromosome 6"/>
</dbReference>
<keyword evidence="3 6" id="KW-0812">Transmembrane</keyword>
<keyword evidence="5 6" id="KW-0472">Membrane</keyword>
<feature type="transmembrane region" description="Helical" evidence="6">
    <location>
        <begin position="29"/>
        <end position="49"/>
    </location>
</feature>
<evidence type="ECO:0000313" key="8">
    <source>
        <dbReference type="Proteomes" id="UP000289340"/>
    </source>
</evidence>
<evidence type="ECO:0000256" key="1">
    <source>
        <dbReference type="ARBA" id="ARBA00004370"/>
    </source>
</evidence>
<dbReference type="AlphaFoldDB" id="A0A445KCL1"/>
<comment type="caution">
    <text evidence="7">The sequence shown here is derived from an EMBL/GenBank/DDBJ whole genome shotgun (WGS) entry which is preliminary data.</text>
</comment>
<keyword evidence="4 6" id="KW-1133">Transmembrane helix</keyword>
<evidence type="ECO:0000256" key="6">
    <source>
        <dbReference type="SAM" id="Phobius"/>
    </source>
</evidence>
<reference evidence="7 8" key="1">
    <citation type="submission" date="2018-09" db="EMBL/GenBank/DDBJ databases">
        <title>A high-quality reference genome of wild soybean provides a powerful tool to mine soybean genomes.</title>
        <authorList>
            <person name="Xie M."/>
            <person name="Chung C.Y.L."/>
            <person name="Li M.-W."/>
            <person name="Wong F.-L."/>
            <person name="Chan T.-F."/>
            <person name="Lam H.-M."/>
        </authorList>
    </citation>
    <scope>NUCLEOTIDE SEQUENCE [LARGE SCALE GENOMIC DNA]</scope>
    <source>
        <strain evidence="8">cv. W05</strain>
        <tissue evidence="7">Hypocotyl of etiolated seedlings</tissue>
    </source>
</reference>
<keyword evidence="8" id="KW-1185">Reference proteome</keyword>
<comment type="subcellular location">
    <subcellularLocation>
        <location evidence="1">Membrane</location>
    </subcellularLocation>
</comment>
<evidence type="ECO:0000256" key="3">
    <source>
        <dbReference type="ARBA" id="ARBA00022692"/>
    </source>
</evidence>
<protein>
    <submittedName>
        <fullName evidence="7">Tetraspanin-11</fullName>
    </submittedName>
</protein>
<dbReference type="PANTHER" id="PTHR32191">
    <property type="entry name" value="TETRASPANIN-8-RELATED"/>
    <property type="match status" value="1"/>
</dbReference>
<proteinExistence type="inferred from homology"/>
<evidence type="ECO:0000256" key="4">
    <source>
        <dbReference type="ARBA" id="ARBA00022989"/>
    </source>
</evidence>
<dbReference type="EMBL" id="QZWG01000006">
    <property type="protein sequence ID" value="RZC08537.1"/>
    <property type="molecule type" value="Genomic_DNA"/>
</dbReference>
<feature type="transmembrane region" description="Helical" evidence="6">
    <location>
        <begin position="160"/>
        <end position="180"/>
    </location>
</feature>
<dbReference type="GO" id="GO:0016020">
    <property type="term" value="C:membrane"/>
    <property type="evidence" value="ECO:0007669"/>
    <property type="project" value="UniProtKB-SubCell"/>
</dbReference>
<name>A0A445KCL1_GLYSO</name>
<evidence type="ECO:0000256" key="5">
    <source>
        <dbReference type="ARBA" id="ARBA00023136"/>
    </source>
</evidence>
<evidence type="ECO:0000313" key="7">
    <source>
        <dbReference type="EMBL" id="RZC08537.1"/>
    </source>
</evidence>
<feature type="non-terminal residue" evidence="7">
    <location>
        <position position="1"/>
    </location>
</feature>
<organism evidence="7 8">
    <name type="scientific">Glycine soja</name>
    <name type="common">Wild soybean</name>
    <dbReference type="NCBI Taxonomy" id="3848"/>
    <lineage>
        <taxon>Eukaryota</taxon>
        <taxon>Viridiplantae</taxon>
        <taxon>Streptophyta</taxon>
        <taxon>Embryophyta</taxon>
        <taxon>Tracheophyta</taxon>
        <taxon>Spermatophyta</taxon>
        <taxon>Magnoliopsida</taxon>
        <taxon>eudicotyledons</taxon>
        <taxon>Gunneridae</taxon>
        <taxon>Pentapetalae</taxon>
        <taxon>rosids</taxon>
        <taxon>fabids</taxon>
        <taxon>Fabales</taxon>
        <taxon>Fabaceae</taxon>
        <taxon>Papilionoideae</taxon>
        <taxon>50 kb inversion clade</taxon>
        <taxon>NPAAA clade</taxon>
        <taxon>indigoferoid/millettioid clade</taxon>
        <taxon>Phaseoleae</taxon>
        <taxon>Glycine</taxon>
        <taxon>Glycine subgen. Soja</taxon>
    </lineage>
</organism>
<feature type="transmembrane region" description="Helical" evidence="6">
    <location>
        <begin position="56"/>
        <end position="79"/>
    </location>
</feature>
<evidence type="ECO:0000256" key="2">
    <source>
        <dbReference type="ARBA" id="ARBA00006840"/>
    </source>
</evidence>
<comment type="similarity">
    <text evidence="2">Belongs to the tetraspanin (TM4SF) family.</text>
</comment>
<dbReference type="InterPro" id="IPR044991">
    <property type="entry name" value="TET_plant"/>
</dbReference>
<sequence>PLAPVDAVMGASTYIRIHGDCQKVLQYPLLFGGLFIFVVSTLGLIGALCSINAAIYLYLLVTFFVVLAFSAFTIVALFVTRNNTPSSVVYSFGCCKPPLQCGFTKKNATFWEAPAKASTAANNTNCRTWSNRQDKLCFNCDSCKGGVLANIRSQWRHLTIFNACVLVLVTTIYVLGYYAIRNNRLEYSNYTTQRRKIGMRIPSTVI</sequence>
<gene>
    <name evidence="7" type="ORF">D0Y65_015302</name>
</gene>
<accession>A0A445KCL1</accession>
<dbReference type="GO" id="GO:0009734">
    <property type="term" value="P:auxin-activated signaling pathway"/>
    <property type="evidence" value="ECO:0007669"/>
    <property type="project" value="InterPro"/>
</dbReference>